<dbReference type="PANTHER" id="PTHR24201:SF16">
    <property type="entry name" value="ANKYRIN-1-LIKE-RELATED"/>
    <property type="match status" value="1"/>
</dbReference>
<dbReference type="PROSITE" id="PS50088">
    <property type="entry name" value="ANK_REPEAT"/>
    <property type="match status" value="2"/>
</dbReference>
<dbReference type="SMART" id="SM00248">
    <property type="entry name" value="ANK"/>
    <property type="match status" value="3"/>
</dbReference>
<evidence type="ECO:0000256" key="3">
    <source>
        <dbReference type="PROSITE-ProRule" id="PRU00023"/>
    </source>
</evidence>
<accession>A0A6S6SND0</accession>
<evidence type="ECO:0000313" key="5">
    <source>
        <dbReference type="EMBL" id="CAA6804814.1"/>
    </source>
</evidence>
<dbReference type="Pfam" id="PF12796">
    <property type="entry name" value="Ank_2"/>
    <property type="match status" value="1"/>
</dbReference>
<evidence type="ECO:0000256" key="1">
    <source>
        <dbReference type="ARBA" id="ARBA00022737"/>
    </source>
</evidence>
<dbReference type="InterPro" id="IPR050776">
    <property type="entry name" value="Ank_Repeat/CDKN_Inhibitor"/>
</dbReference>
<feature type="repeat" description="ANK" evidence="3">
    <location>
        <begin position="83"/>
        <end position="107"/>
    </location>
</feature>
<dbReference type="PROSITE" id="PS50297">
    <property type="entry name" value="ANK_REP_REGION"/>
    <property type="match status" value="2"/>
</dbReference>
<feature type="repeat" description="ANK" evidence="3">
    <location>
        <begin position="117"/>
        <end position="149"/>
    </location>
</feature>
<dbReference type="PRINTS" id="PR01415">
    <property type="entry name" value="ANKYRIN"/>
</dbReference>
<feature type="signal peptide" evidence="4">
    <location>
        <begin position="1"/>
        <end position="24"/>
    </location>
</feature>
<dbReference type="SUPFAM" id="SSF48403">
    <property type="entry name" value="Ankyrin repeat"/>
    <property type="match status" value="1"/>
</dbReference>
<evidence type="ECO:0000256" key="2">
    <source>
        <dbReference type="ARBA" id="ARBA00023043"/>
    </source>
</evidence>
<evidence type="ECO:0000256" key="4">
    <source>
        <dbReference type="SAM" id="SignalP"/>
    </source>
</evidence>
<gene>
    <name evidence="5" type="ORF">HELGO_WM30855</name>
</gene>
<dbReference type="PANTHER" id="PTHR24201">
    <property type="entry name" value="ANK_REP_REGION DOMAIN-CONTAINING PROTEIN"/>
    <property type="match status" value="1"/>
</dbReference>
<keyword evidence="4" id="KW-0732">Signal</keyword>
<dbReference type="InterPro" id="IPR036770">
    <property type="entry name" value="Ankyrin_rpt-contain_sf"/>
</dbReference>
<name>A0A6S6SND0_9GAMM</name>
<dbReference type="InterPro" id="IPR002110">
    <property type="entry name" value="Ankyrin_rpt"/>
</dbReference>
<protein>
    <submittedName>
        <fullName evidence="5">Uncharacterized protein</fullName>
    </submittedName>
</protein>
<keyword evidence="2 3" id="KW-0040">ANK repeat</keyword>
<dbReference type="AlphaFoldDB" id="A0A6S6SND0"/>
<organism evidence="5">
    <name type="scientific">uncultured Thiotrichaceae bacterium</name>
    <dbReference type="NCBI Taxonomy" id="298394"/>
    <lineage>
        <taxon>Bacteria</taxon>
        <taxon>Pseudomonadati</taxon>
        <taxon>Pseudomonadota</taxon>
        <taxon>Gammaproteobacteria</taxon>
        <taxon>Thiotrichales</taxon>
        <taxon>Thiotrichaceae</taxon>
        <taxon>environmental samples</taxon>
    </lineage>
</organism>
<keyword evidence="1" id="KW-0677">Repeat</keyword>
<feature type="chain" id="PRO_5027561484" evidence="4">
    <location>
        <begin position="25"/>
        <end position="174"/>
    </location>
</feature>
<proteinExistence type="predicted"/>
<reference evidence="5" key="1">
    <citation type="submission" date="2020-01" db="EMBL/GenBank/DDBJ databases">
        <authorList>
            <person name="Meier V. D."/>
            <person name="Meier V D."/>
        </authorList>
    </citation>
    <scope>NUCLEOTIDE SEQUENCE</scope>
    <source>
        <strain evidence="5">HLG_WM_MAG_08</strain>
    </source>
</reference>
<dbReference type="EMBL" id="CACVAV010000077">
    <property type="protein sequence ID" value="CAA6804814.1"/>
    <property type="molecule type" value="Genomic_DNA"/>
</dbReference>
<dbReference type="Gene3D" id="1.25.40.20">
    <property type="entry name" value="Ankyrin repeat-containing domain"/>
    <property type="match status" value="2"/>
</dbReference>
<sequence length="174" mass="18419">MTSIIRNISTAVLATTLCLGAAQAATDTAPSDAATIMVDERPVPQLTQRDLDEQLWLNALTGNVSALTQLVSMGANPRIATSHGETALHAAAARGHIQIVSFLLRSGGVSVHSQTSNGWTPLHHAARFGHATVANFLVRSGANPRLTTRDAGRKTPIDIALDKGDLRMARILGW</sequence>